<dbReference type="AlphaFoldDB" id="A0A8C3YQ31"/>
<evidence type="ECO:0000313" key="2">
    <source>
        <dbReference type="Proteomes" id="UP000694540"/>
    </source>
</evidence>
<dbReference type="Ensembl" id="ENSCWAT00000028910.1">
    <property type="protein sequence ID" value="ENSCWAP00000026666.1"/>
    <property type="gene ID" value="ENSCWAG00000020189.1"/>
</dbReference>
<reference evidence="1" key="1">
    <citation type="submission" date="2025-08" db="UniProtKB">
        <authorList>
            <consortium name="Ensembl"/>
        </authorList>
    </citation>
    <scope>IDENTIFICATION</scope>
</reference>
<dbReference type="Proteomes" id="UP000694540">
    <property type="component" value="Unplaced"/>
</dbReference>
<accession>A0A8C3YQ31</accession>
<sequence>GGRDNTPRSAMPPTTPFLFDSNFTSSIITSQRLPWAITSISVSVTSIPTFDLLQPPWTVWSKS</sequence>
<proteinExistence type="predicted"/>
<organism evidence="1 2">
    <name type="scientific">Catagonus wagneri</name>
    <name type="common">Chacoan peccary</name>
    <dbReference type="NCBI Taxonomy" id="51154"/>
    <lineage>
        <taxon>Eukaryota</taxon>
        <taxon>Metazoa</taxon>
        <taxon>Chordata</taxon>
        <taxon>Craniata</taxon>
        <taxon>Vertebrata</taxon>
        <taxon>Euteleostomi</taxon>
        <taxon>Mammalia</taxon>
        <taxon>Eutheria</taxon>
        <taxon>Laurasiatheria</taxon>
        <taxon>Artiodactyla</taxon>
        <taxon>Suina</taxon>
        <taxon>Tayassuidae</taxon>
        <taxon>Catagonus</taxon>
    </lineage>
</organism>
<name>A0A8C3YQ31_9CETA</name>
<protein>
    <submittedName>
        <fullName evidence="1">Uncharacterized protein</fullName>
    </submittedName>
</protein>
<reference evidence="1" key="2">
    <citation type="submission" date="2025-09" db="UniProtKB">
        <authorList>
            <consortium name="Ensembl"/>
        </authorList>
    </citation>
    <scope>IDENTIFICATION</scope>
</reference>
<keyword evidence="2" id="KW-1185">Reference proteome</keyword>
<evidence type="ECO:0000313" key="1">
    <source>
        <dbReference type="Ensembl" id="ENSCWAP00000026666.1"/>
    </source>
</evidence>